<feature type="compositionally biased region" description="Basic and acidic residues" evidence="1">
    <location>
        <begin position="131"/>
        <end position="141"/>
    </location>
</feature>
<gene>
    <name evidence="3" type="ORF">ADEAN_000581600</name>
</gene>
<evidence type="ECO:0000259" key="2">
    <source>
        <dbReference type="Pfam" id="PF02179"/>
    </source>
</evidence>
<dbReference type="SUPFAM" id="SSF63491">
    <property type="entry name" value="BAG domain"/>
    <property type="match status" value="1"/>
</dbReference>
<dbReference type="InterPro" id="IPR029071">
    <property type="entry name" value="Ubiquitin-like_domsf"/>
</dbReference>
<dbReference type="CDD" id="cd17039">
    <property type="entry name" value="Ubl_ubiquitin_like"/>
    <property type="match status" value="1"/>
</dbReference>
<dbReference type="Proteomes" id="UP000515908">
    <property type="component" value="Chromosome 11"/>
</dbReference>
<dbReference type="EMBL" id="LR877155">
    <property type="protein sequence ID" value="CAD2218328.1"/>
    <property type="molecule type" value="Genomic_DNA"/>
</dbReference>
<proteinExistence type="predicted"/>
<dbReference type="VEuPathDB" id="TriTrypDB:ADEAN_000581600"/>
<organism evidence="3 4">
    <name type="scientific">Angomonas deanei</name>
    <dbReference type="NCBI Taxonomy" id="59799"/>
    <lineage>
        <taxon>Eukaryota</taxon>
        <taxon>Discoba</taxon>
        <taxon>Euglenozoa</taxon>
        <taxon>Kinetoplastea</taxon>
        <taxon>Metakinetoplastina</taxon>
        <taxon>Trypanosomatida</taxon>
        <taxon>Trypanosomatidae</taxon>
        <taxon>Strigomonadinae</taxon>
        <taxon>Angomonas</taxon>
    </lineage>
</organism>
<evidence type="ECO:0000256" key="1">
    <source>
        <dbReference type="SAM" id="MobiDB-lite"/>
    </source>
</evidence>
<reference evidence="3 4" key="1">
    <citation type="submission" date="2020-08" db="EMBL/GenBank/DDBJ databases">
        <authorList>
            <person name="Newling K."/>
            <person name="Davey J."/>
            <person name="Forrester S."/>
        </authorList>
    </citation>
    <scope>NUCLEOTIDE SEQUENCE [LARGE SCALE GENOMIC DNA]</scope>
    <source>
        <strain evidence="4">Crithidia deanei Carvalho (ATCC PRA-265)</strain>
    </source>
</reference>
<keyword evidence="4" id="KW-1185">Reference proteome</keyword>
<feature type="compositionally biased region" description="Pro residues" evidence="1">
    <location>
        <begin position="147"/>
        <end position="169"/>
    </location>
</feature>
<dbReference type="AlphaFoldDB" id="A0A7G2CEK7"/>
<protein>
    <submittedName>
        <fullName evidence="3">BAG domain containing protein, putative</fullName>
    </submittedName>
</protein>
<dbReference type="InterPro" id="IPR036533">
    <property type="entry name" value="BAG_dom_sf"/>
</dbReference>
<feature type="region of interest" description="Disordered" evidence="1">
    <location>
        <begin position="76"/>
        <end position="173"/>
    </location>
</feature>
<evidence type="ECO:0000313" key="3">
    <source>
        <dbReference type="EMBL" id="CAD2218328.1"/>
    </source>
</evidence>
<dbReference type="Pfam" id="PF02179">
    <property type="entry name" value="BAG"/>
    <property type="match status" value="1"/>
</dbReference>
<evidence type="ECO:0000313" key="4">
    <source>
        <dbReference type="Proteomes" id="UP000515908"/>
    </source>
</evidence>
<dbReference type="SUPFAM" id="SSF54236">
    <property type="entry name" value="Ubiquitin-like"/>
    <property type="match status" value="1"/>
</dbReference>
<dbReference type="Gene3D" id="1.20.58.120">
    <property type="entry name" value="BAG domain"/>
    <property type="match status" value="1"/>
</dbReference>
<sequence length="335" mass="36784">MAYVEDADDTVVAQLTTVEGTTMDLQLSSNCTVGELISFLVQENGYPPESCLTFNGRPVSSDQLIRDYPYGRLVLDYPMPGQSRRGSRATSRADHTERNRNADHSNDARSQAKKDDEGTTTSPSKGKVPRRRSEPTPKKNAVEPTPAATPPAPPQNSPPPQQTPPPPPTQLDTPAHWQEVVFTVTCVVPSLEKEIKLELTADVSVADLLLTILSVCPQLGSSATVVYKGKTLSATTDNKLFNCGMRSDCTVYVAAGTYGNPEIIVLLEIEAAVNRIEAAKNGPLTDVERKGYYEELMRLLLQTDGLQTLEGVWKQKRRDTVKRITALQDQIHRPQ</sequence>
<name>A0A7G2CEK7_9TRYP</name>
<dbReference type="GO" id="GO:0051087">
    <property type="term" value="F:protein-folding chaperone binding"/>
    <property type="evidence" value="ECO:0007669"/>
    <property type="project" value="InterPro"/>
</dbReference>
<dbReference type="InterPro" id="IPR003103">
    <property type="entry name" value="BAG_domain"/>
</dbReference>
<accession>A0A7G2CEK7</accession>
<feature type="compositionally biased region" description="Basic and acidic residues" evidence="1">
    <location>
        <begin position="91"/>
        <end position="117"/>
    </location>
</feature>
<feature type="domain" description="BAG" evidence="2">
    <location>
        <begin position="269"/>
        <end position="331"/>
    </location>
</feature>